<evidence type="ECO:0000259" key="2">
    <source>
        <dbReference type="PROSITE" id="PS50943"/>
    </source>
</evidence>
<comment type="caution">
    <text evidence="3">The sequence shown here is derived from an EMBL/GenBank/DDBJ whole genome shotgun (WGS) entry which is preliminary data.</text>
</comment>
<proteinExistence type="predicted"/>
<dbReference type="InterPro" id="IPR010982">
    <property type="entry name" value="Lambda_DNA-bd_dom_sf"/>
</dbReference>
<dbReference type="SMART" id="SM00530">
    <property type="entry name" value="HTH_XRE"/>
    <property type="match status" value="1"/>
</dbReference>
<name>A0A926D0H2_9FIRM</name>
<dbReference type="InterPro" id="IPR001387">
    <property type="entry name" value="Cro/C1-type_HTH"/>
</dbReference>
<organism evidence="3 4">
    <name type="scientific">Luoshenia tenuis</name>
    <dbReference type="NCBI Taxonomy" id="2763654"/>
    <lineage>
        <taxon>Bacteria</taxon>
        <taxon>Bacillati</taxon>
        <taxon>Bacillota</taxon>
        <taxon>Clostridia</taxon>
        <taxon>Christensenellales</taxon>
        <taxon>Christensenellaceae</taxon>
        <taxon>Luoshenia</taxon>
    </lineage>
</organism>
<evidence type="ECO:0000313" key="3">
    <source>
        <dbReference type="EMBL" id="MBC8529312.1"/>
    </source>
</evidence>
<dbReference type="RefSeq" id="WP_249285175.1">
    <property type="nucleotide sequence ID" value="NZ_JACRSO010000003.1"/>
</dbReference>
<evidence type="ECO:0000256" key="1">
    <source>
        <dbReference type="SAM" id="MobiDB-lite"/>
    </source>
</evidence>
<dbReference type="SUPFAM" id="SSF47413">
    <property type="entry name" value="lambda repressor-like DNA-binding domains"/>
    <property type="match status" value="1"/>
</dbReference>
<dbReference type="Proteomes" id="UP000654279">
    <property type="component" value="Unassembled WGS sequence"/>
</dbReference>
<reference evidence="3" key="1">
    <citation type="submission" date="2020-08" db="EMBL/GenBank/DDBJ databases">
        <title>Genome public.</title>
        <authorList>
            <person name="Liu C."/>
            <person name="Sun Q."/>
        </authorList>
    </citation>
    <scope>NUCLEOTIDE SEQUENCE</scope>
    <source>
        <strain evidence="3">NSJ-44</strain>
    </source>
</reference>
<accession>A0A926D0H2</accession>
<gene>
    <name evidence="3" type="ORF">H8699_07720</name>
</gene>
<dbReference type="Gene3D" id="1.10.260.40">
    <property type="entry name" value="lambda repressor-like DNA-binding domains"/>
    <property type="match status" value="1"/>
</dbReference>
<sequence length="223" mass="24172">MSRLGDQIHTLRVQKGLDRKKIAKKAGIADKFLQEVEEGRRIPTDEQAARILSLLGEKGDLSEAFTPVAEESTPPVRPVAKPKPAKPAAQRPSLAQPNEQWNHALAGLMQDVPVLNIRGEQVAKRTLVLERGKIQGFDAGSVLYLKIPDDSLRALGIHEGDTLFMVRESAPRVGTVAWVRAGSHNLIGTVEKIAGGYKVGPTALENGAFKMVARAISAQIRLP</sequence>
<protein>
    <submittedName>
        <fullName evidence="3">Helix-turn-helix transcriptional regulator</fullName>
    </submittedName>
</protein>
<dbReference type="AlphaFoldDB" id="A0A926D0H2"/>
<feature type="region of interest" description="Disordered" evidence="1">
    <location>
        <begin position="66"/>
        <end position="96"/>
    </location>
</feature>
<evidence type="ECO:0000313" key="4">
    <source>
        <dbReference type="Proteomes" id="UP000654279"/>
    </source>
</evidence>
<feature type="domain" description="HTH cro/C1-type" evidence="2">
    <location>
        <begin position="8"/>
        <end position="61"/>
    </location>
</feature>
<dbReference type="GO" id="GO:0003677">
    <property type="term" value="F:DNA binding"/>
    <property type="evidence" value="ECO:0007669"/>
    <property type="project" value="InterPro"/>
</dbReference>
<dbReference type="Pfam" id="PF13560">
    <property type="entry name" value="HTH_31"/>
    <property type="match status" value="1"/>
</dbReference>
<dbReference type="CDD" id="cd00093">
    <property type="entry name" value="HTH_XRE"/>
    <property type="match status" value="1"/>
</dbReference>
<dbReference type="PROSITE" id="PS50943">
    <property type="entry name" value="HTH_CROC1"/>
    <property type="match status" value="1"/>
</dbReference>
<dbReference type="EMBL" id="JACRSO010000003">
    <property type="protein sequence ID" value="MBC8529312.1"/>
    <property type="molecule type" value="Genomic_DNA"/>
</dbReference>
<keyword evidence="4" id="KW-1185">Reference proteome</keyword>